<name>A0A3P7KJM0_STRVU</name>
<feature type="region of interest" description="Disordered" evidence="1">
    <location>
        <begin position="287"/>
        <end position="313"/>
    </location>
</feature>
<organism evidence="2 3">
    <name type="scientific">Strongylus vulgaris</name>
    <name type="common">Blood worm</name>
    <dbReference type="NCBI Taxonomy" id="40348"/>
    <lineage>
        <taxon>Eukaryota</taxon>
        <taxon>Metazoa</taxon>
        <taxon>Ecdysozoa</taxon>
        <taxon>Nematoda</taxon>
        <taxon>Chromadorea</taxon>
        <taxon>Rhabditida</taxon>
        <taxon>Rhabditina</taxon>
        <taxon>Rhabditomorpha</taxon>
        <taxon>Strongyloidea</taxon>
        <taxon>Strongylidae</taxon>
        <taxon>Strongylus</taxon>
    </lineage>
</organism>
<proteinExistence type="predicted"/>
<feature type="compositionally biased region" description="Polar residues" evidence="1">
    <location>
        <begin position="15"/>
        <end position="27"/>
    </location>
</feature>
<evidence type="ECO:0000313" key="3">
    <source>
        <dbReference type="Proteomes" id="UP000270094"/>
    </source>
</evidence>
<evidence type="ECO:0000313" key="2">
    <source>
        <dbReference type="EMBL" id="VDM68178.1"/>
    </source>
</evidence>
<dbReference type="OrthoDB" id="5859239at2759"/>
<sequence>ATTQPIQEILPISDTLPTPKNLQSKEFPTSFPIPGNGSLPLGKIVFKNETLSKFPKPKTLPDKEFPLNFPIPTNRSLEIASTNKTLETFPSPKILHTKEFPSNFPLPGDDKTLNQKSASAKELSHVSPKPLEFKEKDLLEDLEEGDIKKEESTDALAQNVSLANLPTTDESPVGTSATIADQEEIKKIDVTGFIRPGNLSATPVFLTLIKRPKVPTSHWYALPQIENLTVGGNSDRNLIIALPSIHSTGKANIEASPINSNPLVLSVPLSGNLPLNVTITRKKKVKRLRSEMRNERELEEESATTKSKPKKGFPQKIRMIPKTQLKKVDQERLETSIPEVNLEEEIPTTKILPSVLETTAAKDNWAKSEDALLTDSKNVDAALEPSTEATTEWGYVTAPGERTAAPEVLLRQAAEEEFITAQNEPVPIEENPQMASEFQPKESLEEMEQQSTNDGQLSFFMLYRC</sequence>
<dbReference type="Proteomes" id="UP000270094">
    <property type="component" value="Unassembled WGS sequence"/>
</dbReference>
<reference evidence="2 3" key="1">
    <citation type="submission" date="2018-11" db="EMBL/GenBank/DDBJ databases">
        <authorList>
            <consortium name="Pathogen Informatics"/>
        </authorList>
    </citation>
    <scope>NUCLEOTIDE SEQUENCE [LARGE SCALE GENOMIC DNA]</scope>
</reference>
<feature type="non-terminal residue" evidence="2">
    <location>
        <position position="1"/>
    </location>
</feature>
<feature type="region of interest" description="Disordered" evidence="1">
    <location>
        <begin position="13"/>
        <end position="34"/>
    </location>
</feature>
<feature type="region of interest" description="Disordered" evidence="1">
    <location>
        <begin position="99"/>
        <end position="127"/>
    </location>
</feature>
<accession>A0A3P7KJM0</accession>
<gene>
    <name evidence="2" type="ORF">SVUK_LOCUS3176</name>
</gene>
<evidence type="ECO:0000256" key="1">
    <source>
        <dbReference type="SAM" id="MobiDB-lite"/>
    </source>
</evidence>
<dbReference type="EMBL" id="UYYB01007915">
    <property type="protein sequence ID" value="VDM68178.1"/>
    <property type="molecule type" value="Genomic_DNA"/>
</dbReference>
<keyword evidence="3" id="KW-1185">Reference proteome</keyword>
<dbReference type="AlphaFoldDB" id="A0A3P7KJM0"/>
<protein>
    <submittedName>
        <fullName evidence="2">Uncharacterized protein</fullName>
    </submittedName>
</protein>